<sequence length="210" mass="24359">MSPLTWKWPDFFTWRRQKLHIGGRGLFQQLTKTRLKRKSIIGTIGIDRWPSAAEIDCVRLARAHRRGGGPHSVRSLHAWYNSTKFSVHTTYRKALTRPERGMLTLKHHVGFVAGRRRRRPRTTYPHDSSAKYTRTPTIDTFFDQRSLKRVARVAPPAAESRHIDPSEENFAGFFFEIKSLHYGEEPRVSATGLMYYSENALAVLEYELFA</sequence>
<gene>
    <name evidence="1" type="ORF">EVAR_22733_1</name>
</gene>
<reference evidence="1 2" key="1">
    <citation type="journal article" date="2019" name="Commun. Biol.">
        <title>The bagworm genome reveals a unique fibroin gene that provides high tensile strength.</title>
        <authorList>
            <person name="Kono N."/>
            <person name="Nakamura H."/>
            <person name="Ohtoshi R."/>
            <person name="Tomita M."/>
            <person name="Numata K."/>
            <person name="Arakawa K."/>
        </authorList>
    </citation>
    <scope>NUCLEOTIDE SEQUENCE [LARGE SCALE GENOMIC DNA]</scope>
</reference>
<proteinExistence type="predicted"/>
<dbReference type="AlphaFoldDB" id="A0A4C1USB5"/>
<accession>A0A4C1USB5</accession>
<dbReference type="EMBL" id="BGZK01000219">
    <property type="protein sequence ID" value="GBP29361.1"/>
    <property type="molecule type" value="Genomic_DNA"/>
</dbReference>
<evidence type="ECO:0000313" key="2">
    <source>
        <dbReference type="Proteomes" id="UP000299102"/>
    </source>
</evidence>
<name>A0A4C1USB5_EUMVA</name>
<dbReference type="Proteomes" id="UP000299102">
    <property type="component" value="Unassembled WGS sequence"/>
</dbReference>
<evidence type="ECO:0000313" key="1">
    <source>
        <dbReference type="EMBL" id="GBP29361.1"/>
    </source>
</evidence>
<organism evidence="1 2">
    <name type="scientific">Eumeta variegata</name>
    <name type="common">Bagworm moth</name>
    <name type="synonym">Eumeta japonica</name>
    <dbReference type="NCBI Taxonomy" id="151549"/>
    <lineage>
        <taxon>Eukaryota</taxon>
        <taxon>Metazoa</taxon>
        <taxon>Ecdysozoa</taxon>
        <taxon>Arthropoda</taxon>
        <taxon>Hexapoda</taxon>
        <taxon>Insecta</taxon>
        <taxon>Pterygota</taxon>
        <taxon>Neoptera</taxon>
        <taxon>Endopterygota</taxon>
        <taxon>Lepidoptera</taxon>
        <taxon>Glossata</taxon>
        <taxon>Ditrysia</taxon>
        <taxon>Tineoidea</taxon>
        <taxon>Psychidae</taxon>
        <taxon>Oiketicinae</taxon>
        <taxon>Eumeta</taxon>
    </lineage>
</organism>
<keyword evidence="2" id="KW-1185">Reference proteome</keyword>
<protein>
    <submittedName>
        <fullName evidence="1">Uncharacterized protein</fullName>
    </submittedName>
</protein>
<comment type="caution">
    <text evidence="1">The sequence shown here is derived from an EMBL/GenBank/DDBJ whole genome shotgun (WGS) entry which is preliminary data.</text>
</comment>